<keyword evidence="7" id="KW-0479">Metal-binding</keyword>
<evidence type="ECO:0000256" key="7">
    <source>
        <dbReference type="ARBA" id="ARBA00022723"/>
    </source>
</evidence>
<dbReference type="GO" id="GO:0016020">
    <property type="term" value="C:membrane"/>
    <property type="evidence" value="ECO:0007669"/>
    <property type="project" value="UniProtKB-SubCell"/>
</dbReference>
<evidence type="ECO:0000256" key="15">
    <source>
        <dbReference type="SAM" id="MobiDB-lite"/>
    </source>
</evidence>
<dbReference type="OrthoDB" id="9984778at2759"/>
<dbReference type="PANTHER" id="PTHR14155:SF521">
    <property type="entry name" value="RING-H2 FINGER PROTEIN ATL30"/>
    <property type="match status" value="1"/>
</dbReference>
<evidence type="ECO:0000256" key="10">
    <source>
        <dbReference type="ARBA" id="ARBA00022833"/>
    </source>
</evidence>
<comment type="pathway">
    <text evidence="3">Protein modification; protein ubiquitination.</text>
</comment>
<dbReference type="GO" id="GO:0061630">
    <property type="term" value="F:ubiquitin protein ligase activity"/>
    <property type="evidence" value="ECO:0007669"/>
    <property type="project" value="UniProtKB-EC"/>
</dbReference>
<dbReference type="EMBL" id="JABWDY010008210">
    <property type="protein sequence ID" value="KAF5202365.1"/>
    <property type="molecule type" value="Genomic_DNA"/>
</dbReference>
<evidence type="ECO:0000256" key="3">
    <source>
        <dbReference type="ARBA" id="ARBA00004906"/>
    </source>
</evidence>
<dbReference type="FunFam" id="3.30.40.10:FF:000187">
    <property type="entry name" value="E3 ubiquitin-protein ligase ATL6"/>
    <property type="match status" value="1"/>
</dbReference>
<keyword evidence="6" id="KW-0812">Transmembrane</keyword>
<dbReference type="PROSITE" id="PS50089">
    <property type="entry name" value="ZF_RING_2"/>
    <property type="match status" value="1"/>
</dbReference>
<organism evidence="17 18">
    <name type="scientific">Thalictrum thalictroides</name>
    <name type="common">Rue-anemone</name>
    <name type="synonym">Anemone thalictroides</name>
    <dbReference type="NCBI Taxonomy" id="46969"/>
    <lineage>
        <taxon>Eukaryota</taxon>
        <taxon>Viridiplantae</taxon>
        <taxon>Streptophyta</taxon>
        <taxon>Embryophyta</taxon>
        <taxon>Tracheophyta</taxon>
        <taxon>Spermatophyta</taxon>
        <taxon>Magnoliopsida</taxon>
        <taxon>Ranunculales</taxon>
        <taxon>Ranunculaceae</taxon>
        <taxon>Thalictroideae</taxon>
        <taxon>Thalictrum</taxon>
    </lineage>
</organism>
<keyword evidence="18" id="KW-1185">Reference proteome</keyword>
<feature type="domain" description="RING-type" evidence="16">
    <location>
        <begin position="57"/>
        <end position="99"/>
    </location>
</feature>
<comment type="subcellular location">
    <subcellularLocation>
        <location evidence="2">Membrane</location>
        <topology evidence="2">Single-pass membrane protein</topology>
    </subcellularLocation>
</comment>
<dbReference type="InterPro" id="IPR001841">
    <property type="entry name" value="Znf_RING"/>
</dbReference>
<keyword evidence="10" id="KW-0862">Zinc</keyword>
<evidence type="ECO:0000256" key="12">
    <source>
        <dbReference type="ARBA" id="ARBA00023136"/>
    </source>
</evidence>
<evidence type="ECO:0000256" key="6">
    <source>
        <dbReference type="ARBA" id="ARBA00022692"/>
    </source>
</evidence>
<dbReference type="EC" id="2.3.2.27" evidence="4"/>
<comment type="caution">
    <text evidence="17">The sequence shown here is derived from an EMBL/GenBank/DDBJ whole genome shotgun (WGS) entry which is preliminary data.</text>
</comment>
<comment type="similarity">
    <text evidence="13">Belongs to the RING-type zinc finger family. ATL subfamily.</text>
</comment>
<dbReference type="GO" id="GO:0008270">
    <property type="term" value="F:zinc ion binding"/>
    <property type="evidence" value="ECO:0007669"/>
    <property type="project" value="UniProtKB-KW"/>
</dbReference>
<evidence type="ECO:0000256" key="5">
    <source>
        <dbReference type="ARBA" id="ARBA00022679"/>
    </source>
</evidence>
<feature type="compositionally biased region" description="Polar residues" evidence="15">
    <location>
        <begin position="16"/>
        <end position="26"/>
    </location>
</feature>
<feature type="region of interest" description="Disordered" evidence="15">
    <location>
        <begin position="1"/>
        <end position="26"/>
    </location>
</feature>
<dbReference type="PANTHER" id="PTHR14155">
    <property type="entry name" value="RING FINGER DOMAIN-CONTAINING"/>
    <property type="match status" value="1"/>
</dbReference>
<reference evidence="17 18" key="1">
    <citation type="submission" date="2020-06" db="EMBL/GenBank/DDBJ databases">
        <title>Transcriptomic and genomic resources for Thalictrum thalictroides and T. hernandezii: Facilitating candidate gene discovery in an emerging model plant lineage.</title>
        <authorList>
            <person name="Arias T."/>
            <person name="Riano-Pachon D.M."/>
            <person name="Di Stilio V.S."/>
        </authorList>
    </citation>
    <scope>NUCLEOTIDE SEQUENCE [LARGE SCALE GENOMIC DNA]</scope>
    <source>
        <strain evidence="18">cv. WT478/WT964</strain>
        <tissue evidence="17">Leaves</tissue>
    </source>
</reference>
<dbReference type="SUPFAM" id="SSF57850">
    <property type="entry name" value="RING/U-box"/>
    <property type="match status" value="1"/>
</dbReference>
<keyword evidence="12" id="KW-0472">Membrane</keyword>
<dbReference type="Pfam" id="PF13639">
    <property type="entry name" value="zf-RING_2"/>
    <property type="match status" value="1"/>
</dbReference>
<evidence type="ECO:0000256" key="9">
    <source>
        <dbReference type="ARBA" id="ARBA00022786"/>
    </source>
</evidence>
<evidence type="ECO:0000256" key="13">
    <source>
        <dbReference type="ARBA" id="ARBA00024209"/>
    </source>
</evidence>
<dbReference type="Gene3D" id="3.30.40.10">
    <property type="entry name" value="Zinc/RING finger domain, C3HC4 (zinc finger)"/>
    <property type="match status" value="1"/>
</dbReference>
<evidence type="ECO:0000256" key="8">
    <source>
        <dbReference type="ARBA" id="ARBA00022771"/>
    </source>
</evidence>
<evidence type="ECO:0000256" key="14">
    <source>
        <dbReference type="PROSITE-ProRule" id="PRU00175"/>
    </source>
</evidence>
<sequence>MEYMSNASGALRRNSTRNATHRSSSFKGLDPTVLLSFPTFEYSKVKDLREEKYGLECAVCLSEFTDDDSLRLIPVCNHAFHPECIDLWLGSHTTCPVCRRDLGTPWEKSPEKSPEVNILIPDDVEREEESRTIIDQRVSFNVEEGESSCKNEGGSLSAPTEGHETANRFSRSHSTGHSIIKEYDRYTLRLPENVKERLIRGRNWTGSCTTFGDYSGNVTVEKSGLCELSGDLRAVQLKA</sequence>
<evidence type="ECO:0000259" key="16">
    <source>
        <dbReference type="PROSITE" id="PS50089"/>
    </source>
</evidence>
<keyword evidence="5" id="KW-0808">Transferase</keyword>
<comment type="catalytic activity">
    <reaction evidence="1">
        <text>S-ubiquitinyl-[E2 ubiquitin-conjugating enzyme]-L-cysteine + [acceptor protein]-L-lysine = [E2 ubiquitin-conjugating enzyme]-L-cysteine + N(6)-ubiquitinyl-[acceptor protein]-L-lysine.</text>
        <dbReference type="EC" id="2.3.2.27"/>
    </reaction>
</comment>
<evidence type="ECO:0000256" key="2">
    <source>
        <dbReference type="ARBA" id="ARBA00004167"/>
    </source>
</evidence>
<accession>A0A7J6X0K8</accession>
<feature type="region of interest" description="Disordered" evidence="15">
    <location>
        <begin position="146"/>
        <end position="173"/>
    </location>
</feature>
<dbReference type="Proteomes" id="UP000554482">
    <property type="component" value="Unassembled WGS sequence"/>
</dbReference>
<evidence type="ECO:0000313" key="17">
    <source>
        <dbReference type="EMBL" id="KAF5202365.1"/>
    </source>
</evidence>
<dbReference type="SMART" id="SM00184">
    <property type="entry name" value="RING"/>
    <property type="match status" value="1"/>
</dbReference>
<name>A0A7J6X0K8_THATH</name>
<evidence type="ECO:0000313" key="18">
    <source>
        <dbReference type="Proteomes" id="UP000554482"/>
    </source>
</evidence>
<evidence type="ECO:0000256" key="11">
    <source>
        <dbReference type="ARBA" id="ARBA00022989"/>
    </source>
</evidence>
<dbReference type="InterPro" id="IPR013083">
    <property type="entry name" value="Znf_RING/FYVE/PHD"/>
</dbReference>
<proteinExistence type="inferred from homology"/>
<dbReference type="AlphaFoldDB" id="A0A7J6X0K8"/>
<dbReference type="InterPro" id="IPR053238">
    <property type="entry name" value="RING-H2_zinc_finger"/>
</dbReference>
<evidence type="ECO:0000256" key="4">
    <source>
        <dbReference type="ARBA" id="ARBA00012483"/>
    </source>
</evidence>
<evidence type="ECO:0000256" key="1">
    <source>
        <dbReference type="ARBA" id="ARBA00000900"/>
    </source>
</evidence>
<dbReference type="CDD" id="cd16461">
    <property type="entry name" value="RING-H2_EL5-like"/>
    <property type="match status" value="1"/>
</dbReference>
<keyword evidence="8 14" id="KW-0863">Zinc-finger</keyword>
<keyword evidence="11" id="KW-1133">Transmembrane helix</keyword>
<keyword evidence="9" id="KW-0833">Ubl conjugation pathway</keyword>
<protein>
    <recommendedName>
        <fullName evidence="4">RING-type E3 ubiquitin transferase</fullName>
        <ecNumber evidence="4">2.3.2.27</ecNumber>
    </recommendedName>
</protein>
<gene>
    <name evidence="17" type="ORF">FRX31_008048</name>
</gene>